<dbReference type="Proteomes" id="UP000821845">
    <property type="component" value="Chromosome 1"/>
</dbReference>
<gene>
    <name evidence="1" type="ORF">HPB50_026370</name>
</gene>
<comment type="caution">
    <text evidence="1">The sequence shown here is derived from an EMBL/GenBank/DDBJ whole genome shotgun (WGS) entry which is preliminary data.</text>
</comment>
<evidence type="ECO:0000313" key="2">
    <source>
        <dbReference type="Proteomes" id="UP000821845"/>
    </source>
</evidence>
<sequence>MPYALTFPVYEPDAPLSAKYNALGSVVSTIANGSWTGATEDKLNHEMFASAEVTWKANRDTEYIESAPEMRGDRLFFFIRCYLQCGDRFGEDACKWPLMHSLAFAEAHQCAKGTPMRKDWPCALLDGAE</sequence>
<keyword evidence="2" id="KW-1185">Reference proteome</keyword>
<proteinExistence type="predicted"/>
<reference evidence="1" key="1">
    <citation type="submission" date="2020-05" db="EMBL/GenBank/DDBJ databases">
        <title>Large-scale comparative analyses of tick genomes elucidate their genetic diversity and vector capacities.</title>
        <authorList>
            <person name="Jia N."/>
            <person name="Wang J."/>
            <person name="Shi W."/>
            <person name="Du L."/>
            <person name="Sun Y."/>
            <person name="Zhan W."/>
            <person name="Jiang J."/>
            <person name="Wang Q."/>
            <person name="Zhang B."/>
            <person name="Ji P."/>
            <person name="Sakyi L.B."/>
            <person name="Cui X."/>
            <person name="Yuan T."/>
            <person name="Jiang B."/>
            <person name="Yang W."/>
            <person name="Lam T.T.-Y."/>
            <person name="Chang Q."/>
            <person name="Ding S."/>
            <person name="Wang X."/>
            <person name="Zhu J."/>
            <person name="Ruan X."/>
            <person name="Zhao L."/>
            <person name="Wei J."/>
            <person name="Que T."/>
            <person name="Du C."/>
            <person name="Cheng J."/>
            <person name="Dai P."/>
            <person name="Han X."/>
            <person name="Huang E."/>
            <person name="Gao Y."/>
            <person name="Liu J."/>
            <person name="Shao H."/>
            <person name="Ye R."/>
            <person name="Li L."/>
            <person name="Wei W."/>
            <person name="Wang X."/>
            <person name="Wang C."/>
            <person name="Yang T."/>
            <person name="Huo Q."/>
            <person name="Li W."/>
            <person name="Guo W."/>
            <person name="Chen H."/>
            <person name="Zhou L."/>
            <person name="Ni X."/>
            <person name="Tian J."/>
            <person name="Zhou Y."/>
            <person name="Sheng Y."/>
            <person name="Liu T."/>
            <person name="Pan Y."/>
            <person name="Xia L."/>
            <person name="Li J."/>
            <person name="Zhao F."/>
            <person name="Cao W."/>
        </authorList>
    </citation>
    <scope>NUCLEOTIDE SEQUENCE</scope>
    <source>
        <strain evidence="1">Hyas-2018</strain>
    </source>
</reference>
<dbReference type="EMBL" id="CM023481">
    <property type="protein sequence ID" value="KAH6948792.1"/>
    <property type="molecule type" value="Genomic_DNA"/>
</dbReference>
<accession>A0ACB7TR14</accession>
<name>A0ACB7TR14_HYAAI</name>
<protein>
    <submittedName>
        <fullName evidence="1">Uncharacterized protein</fullName>
    </submittedName>
</protein>
<evidence type="ECO:0000313" key="1">
    <source>
        <dbReference type="EMBL" id="KAH6948792.1"/>
    </source>
</evidence>
<organism evidence="1 2">
    <name type="scientific">Hyalomma asiaticum</name>
    <name type="common">Tick</name>
    <dbReference type="NCBI Taxonomy" id="266040"/>
    <lineage>
        <taxon>Eukaryota</taxon>
        <taxon>Metazoa</taxon>
        <taxon>Ecdysozoa</taxon>
        <taxon>Arthropoda</taxon>
        <taxon>Chelicerata</taxon>
        <taxon>Arachnida</taxon>
        <taxon>Acari</taxon>
        <taxon>Parasitiformes</taxon>
        <taxon>Ixodida</taxon>
        <taxon>Ixodoidea</taxon>
        <taxon>Ixodidae</taxon>
        <taxon>Hyalomminae</taxon>
        <taxon>Hyalomma</taxon>
    </lineage>
</organism>